<dbReference type="EMBL" id="BARS01002818">
    <property type="protein sequence ID" value="GAF73276.1"/>
    <property type="molecule type" value="Genomic_DNA"/>
</dbReference>
<keyword evidence="2" id="KW-0479">Metal-binding</keyword>
<dbReference type="GO" id="GO:0005665">
    <property type="term" value="C:RNA polymerase II, core complex"/>
    <property type="evidence" value="ECO:0007669"/>
    <property type="project" value="TreeGrafter"/>
</dbReference>
<dbReference type="PANTHER" id="PTHR23431:SF3">
    <property type="entry name" value="DNA-DIRECTED RNA POLYMERASES I, II, AND III SUBUNIT RPABC5"/>
    <property type="match status" value="1"/>
</dbReference>
<organism evidence="5">
    <name type="scientific">marine sediment metagenome</name>
    <dbReference type="NCBI Taxonomy" id="412755"/>
    <lineage>
        <taxon>unclassified sequences</taxon>
        <taxon>metagenomes</taxon>
        <taxon>ecological metagenomes</taxon>
    </lineage>
</organism>
<accession>X0SDQ5</accession>
<dbReference type="InterPro" id="IPR000268">
    <property type="entry name" value="RPABC5/Rpb10"/>
</dbReference>
<evidence type="ECO:0000256" key="2">
    <source>
        <dbReference type="ARBA" id="ARBA00022723"/>
    </source>
</evidence>
<protein>
    <recommendedName>
        <fullName evidence="6">DNA-directed RNA polymerase subunit N</fullName>
    </recommendedName>
</protein>
<dbReference type="GO" id="GO:0005666">
    <property type="term" value="C:RNA polymerase III complex"/>
    <property type="evidence" value="ECO:0007669"/>
    <property type="project" value="TreeGrafter"/>
</dbReference>
<evidence type="ECO:0000256" key="1">
    <source>
        <dbReference type="ARBA" id="ARBA00022478"/>
    </source>
</evidence>
<evidence type="ECO:0008006" key="6">
    <source>
        <dbReference type="Google" id="ProtNLM"/>
    </source>
</evidence>
<dbReference type="GO" id="GO:0003677">
    <property type="term" value="F:DNA binding"/>
    <property type="evidence" value="ECO:0007669"/>
    <property type="project" value="InterPro"/>
</dbReference>
<comment type="caution">
    <text evidence="5">The sequence shown here is derived from an EMBL/GenBank/DDBJ whole genome shotgun (WGS) entry which is preliminary data.</text>
</comment>
<keyword evidence="4" id="KW-0804">Transcription</keyword>
<proteinExistence type="predicted"/>
<dbReference type="Gene3D" id="1.10.10.60">
    <property type="entry name" value="Homeodomain-like"/>
    <property type="match status" value="1"/>
</dbReference>
<dbReference type="GO" id="GO:0006366">
    <property type="term" value="P:transcription by RNA polymerase II"/>
    <property type="evidence" value="ECO:0007669"/>
    <property type="project" value="TreeGrafter"/>
</dbReference>
<evidence type="ECO:0000256" key="3">
    <source>
        <dbReference type="ARBA" id="ARBA00022833"/>
    </source>
</evidence>
<dbReference type="Pfam" id="PF01194">
    <property type="entry name" value="RNA_pol_N"/>
    <property type="match status" value="1"/>
</dbReference>
<dbReference type="GO" id="GO:0005736">
    <property type="term" value="C:RNA polymerase I complex"/>
    <property type="evidence" value="ECO:0007669"/>
    <property type="project" value="TreeGrafter"/>
</dbReference>
<sequence>MSNELLPIRCVTCNKILGDKQSKYTEMIENGISIEEALNKLGLNRYCCRLRVRNPFKVVERSVDSDYEKLTVDANTEANTTGALSSLNTTSFTIVPEDEDDIILPSTISIPVLPVSNEKKITRTYQAW</sequence>
<evidence type="ECO:0000256" key="4">
    <source>
        <dbReference type="ARBA" id="ARBA00023163"/>
    </source>
</evidence>
<dbReference type="InterPro" id="IPR023580">
    <property type="entry name" value="RNA_pol_su_RPB10"/>
</dbReference>
<keyword evidence="1" id="KW-0240">DNA-directed RNA polymerase</keyword>
<gene>
    <name evidence="5" type="ORF">S01H1_05406</name>
</gene>
<dbReference type="AlphaFoldDB" id="X0SDQ5"/>
<dbReference type="GO" id="GO:0008270">
    <property type="term" value="F:zinc ion binding"/>
    <property type="evidence" value="ECO:0007669"/>
    <property type="project" value="TreeGrafter"/>
</dbReference>
<keyword evidence="3" id="KW-0862">Zinc</keyword>
<dbReference type="GO" id="GO:0042797">
    <property type="term" value="P:tRNA transcription by RNA polymerase III"/>
    <property type="evidence" value="ECO:0007669"/>
    <property type="project" value="TreeGrafter"/>
</dbReference>
<reference evidence="5" key="1">
    <citation type="journal article" date="2014" name="Front. Microbiol.">
        <title>High frequency of phylogenetically diverse reductive dehalogenase-homologous genes in deep subseafloor sedimentary metagenomes.</title>
        <authorList>
            <person name="Kawai M."/>
            <person name="Futagami T."/>
            <person name="Toyoda A."/>
            <person name="Takaki Y."/>
            <person name="Nishi S."/>
            <person name="Hori S."/>
            <person name="Arai W."/>
            <person name="Tsubouchi T."/>
            <person name="Morono Y."/>
            <person name="Uchiyama I."/>
            <person name="Ito T."/>
            <person name="Fujiyama A."/>
            <person name="Inagaki F."/>
            <person name="Takami H."/>
        </authorList>
    </citation>
    <scope>NUCLEOTIDE SEQUENCE</scope>
    <source>
        <strain evidence="5">Expedition CK06-06</strain>
    </source>
</reference>
<dbReference type="SUPFAM" id="SSF46924">
    <property type="entry name" value="RNA polymerase subunit RPB10"/>
    <property type="match status" value="1"/>
</dbReference>
<dbReference type="PANTHER" id="PTHR23431">
    <property type="entry name" value="DNA-DIRECTED RNA POLYMERASES I, II, AND III SUBUNIT RPABC5 FAMILY MEMBER"/>
    <property type="match status" value="1"/>
</dbReference>
<evidence type="ECO:0000313" key="5">
    <source>
        <dbReference type="EMBL" id="GAF73276.1"/>
    </source>
</evidence>
<dbReference type="GO" id="GO:0003899">
    <property type="term" value="F:DNA-directed RNA polymerase activity"/>
    <property type="evidence" value="ECO:0007669"/>
    <property type="project" value="InterPro"/>
</dbReference>
<dbReference type="GO" id="GO:0006360">
    <property type="term" value="P:transcription by RNA polymerase I"/>
    <property type="evidence" value="ECO:0007669"/>
    <property type="project" value="TreeGrafter"/>
</dbReference>
<name>X0SDQ5_9ZZZZ</name>